<dbReference type="AlphaFoldDB" id="W7TKN9"/>
<dbReference type="Proteomes" id="UP000019335">
    <property type="component" value="Unassembled WGS sequence"/>
</dbReference>
<protein>
    <submittedName>
        <fullName evidence="2">Uncharacterized protein</fullName>
    </submittedName>
</protein>
<comment type="caution">
    <text evidence="2">The sequence shown here is derived from an EMBL/GenBank/DDBJ whole genome shotgun (WGS) entry which is preliminary data.</text>
</comment>
<organism evidence="2 3">
    <name type="scientific">Nannochloropsis gaditana</name>
    <dbReference type="NCBI Taxonomy" id="72520"/>
    <lineage>
        <taxon>Eukaryota</taxon>
        <taxon>Sar</taxon>
        <taxon>Stramenopiles</taxon>
        <taxon>Ochrophyta</taxon>
        <taxon>Eustigmatophyceae</taxon>
        <taxon>Eustigmatales</taxon>
        <taxon>Monodopsidaceae</taxon>
        <taxon>Nannochloropsis</taxon>
    </lineage>
</organism>
<keyword evidence="1" id="KW-0732">Signal</keyword>
<evidence type="ECO:0000313" key="3">
    <source>
        <dbReference type="Proteomes" id="UP000019335"/>
    </source>
</evidence>
<keyword evidence="3" id="KW-1185">Reference proteome</keyword>
<dbReference type="EMBL" id="AZIL01002514">
    <property type="protein sequence ID" value="EWM21319.1"/>
    <property type="molecule type" value="Genomic_DNA"/>
</dbReference>
<reference evidence="2 3" key="1">
    <citation type="journal article" date="2014" name="Mol. Plant">
        <title>Chromosome Scale Genome Assembly and Transcriptome Profiling of Nannochloropsis gaditana in Nitrogen Depletion.</title>
        <authorList>
            <person name="Corteggiani Carpinelli E."/>
            <person name="Telatin A."/>
            <person name="Vitulo N."/>
            <person name="Forcato C."/>
            <person name="D'Angelo M."/>
            <person name="Schiavon R."/>
            <person name="Vezzi A."/>
            <person name="Giacometti G.M."/>
            <person name="Morosinotto T."/>
            <person name="Valle G."/>
        </authorList>
    </citation>
    <scope>NUCLEOTIDE SEQUENCE [LARGE SCALE GENOMIC DNA]</scope>
    <source>
        <strain evidence="2 3">B-31</strain>
    </source>
</reference>
<sequence>MYQRYETRTGLVLLFLLRELNISCEGDLTRHSLEISPCQAARLGHDGMNFDFFLLAATESNHVQPNAFLHVFRGLGAWCSGLSHFPRDSKDMQGAFSLDPHCTRHQGHIYSCG</sequence>
<feature type="signal peptide" evidence="1">
    <location>
        <begin position="1"/>
        <end position="26"/>
    </location>
</feature>
<accession>W7TKN9</accession>
<name>W7TKN9_9STRA</name>
<proteinExistence type="predicted"/>
<gene>
    <name evidence="2" type="ORF">Naga_100214g3</name>
</gene>
<evidence type="ECO:0000313" key="2">
    <source>
        <dbReference type="EMBL" id="EWM21319.1"/>
    </source>
</evidence>
<evidence type="ECO:0000256" key="1">
    <source>
        <dbReference type="SAM" id="SignalP"/>
    </source>
</evidence>
<feature type="chain" id="PRO_5004903655" evidence="1">
    <location>
        <begin position="27"/>
        <end position="113"/>
    </location>
</feature>